<evidence type="ECO:0000256" key="2">
    <source>
        <dbReference type="ARBA" id="ARBA00022448"/>
    </source>
</evidence>
<dbReference type="Gene3D" id="1.20.1720.10">
    <property type="entry name" value="Multidrug resistance protein D"/>
    <property type="match status" value="1"/>
</dbReference>
<feature type="transmembrane region" description="Helical" evidence="7">
    <location>
        <begin position="251"/>
        <end position="268"/>
    </location>
</feature>
<dbReference type="AlphaFoldDB" id="A0A0T6BS55"/>
<accession>A0A0T6BS55</accession>
<feature type="transmembrane region" description="Helical" evidence="7">
    <location>
        <begin position="216"/>
        <end position="239"/>
    </location>
</feature>
<keyword evidence="6 7" id="KW-0472">Membrane</keyword>
<evidence type="ECO:0000313" key="9">
    <source>
        <dbReference type="EMBL" id="KRT94398.1"/>
    </source>
</evidence>
<protein>
    <submittedName>
        <fullName evidence="9">MFS transporter</fullName>
    </submittedName>
</protein>
<dbReference type="PANTHER" id="PTHR43124:SF3">
    <property type="entry name" value="CHLORAMPHENICOL EFFLUX PUMP RV0191"/>
    <property type="match status" value="1"/>
</dbReference>
<dbReference type="PRINTS" id="PR01036">
    <property type="entry name" value="TCRTETB"/>
</dbReference>
<feature type="transmembrane region" description="Helical" evidence="7">
    <location>
        <begin position="49"/>
        <end position="69"/>
    </location>
</feature>
<dbReference type="EMBL" id="LECW02000012">
    <property type="protein sequence ID" value="KRT94398.1"/>
    <property type="molecule type" value="Genomic_DNA"/>
</dbReference>
<dbReference type="STRING" id="1664069.BGLY_3955"/>
<dbReference type="PROSITE" id="PS50850">
    <property type="entry name" value="MFS"/>
    <property type="match status" value="1"/>
</dbReference>
<reference evidence="9 10" key="1">
    <citation type="journal article" date="2015" name="Int. J. Syst. Evol. Microbiol.">
        <title>Bacillus glycinifermentans sp. nov., isolated from fermented soybean paste.</title>
        <authorList>
            <person name="Kim S.J."/>
            <person name="Dunlap C.A."/>
            <person name="Kwon S.W."/>
            <person name="Rooney A.P."/>
        </authorList>
    </citation>
    <scope>NUCLEOTIDE SEQUENCE [LARGE SCALE GENOMIC DNA]</scope>
    <source>
        <strain evidence="9 10">GO-13</strain>
    </source>
</reference>
<dbReference type="InterPro" id="IPR020846">
    <property type="entry name" value="MFS_dom"/>
</dbReference>
<dbReference type="InterPro" id="IPR036259">
    <property type="entry name" value="MFS_trans_sf"/>
</dbReference>
<evidence type="ECO:0000256" key="7">
    <source>
        <dbReference type="SAM" id="Phobius"/>
    </source>
</evidence>
<dbReference type="Proteomes" id="UP000036168">
    <property type="component" value="Unassembled WGS sequence"/>
</dbReference>
<dbReference type="Pfam" id="PF07690">
    <property type="entry name" value="MFS_1"/>
    <property type="match status" value="1"/>
</dbReference>
<sequence>MKHMKASPSFIMYAVCISAFFASLSQNIYSPIIPLIRDSFRVSAPMVNLSVTLFIFVTAVMQMILGPLIDRKGAGFVMTAGIAVTAAASVGCAAAQDFTLFLIFRVLQAAGTAALPLIAATTISGLFEGTKRASAMGTYQMLLSIAPAAAPILGGFIGDRYSYPGIFWFLTGISVILFLVNAFYVPHGKPEKKGRITANSLFSGYRDIFKNKTGQAIFSLSFFIFFVYFSIIVYLPILLTDSYHLSLKTVGLLYLPIAGSTIAGSVLFKWIQKKAPLGRLFLYGNLTAAGSIVIFGFTHTFSIFFMSIALVLFGITMGLIPPLFSTMVANEYEENRGSALGMFNFIRYTGMACGPMISAFLLERLPSVFVFCSFGALYAGAVLVMEAVIGKAHRLKTEQRQKTIGSS</sequence>
<dbReference type="GO" id="GO:0005886">
    <property type="term" value="C:plasma membrane"/>
    <property type="evidence" value="ECO:0007669"/>
    <property type="project" value="UniProtKB-SubCell"/>
</dbReference>
<keyword evidence="2" id="KW-0813">Transport</keyword>
<dbReference type="PANTHER" id="PTHR43124">
    <property type="entry name" value="PURINE EFFLUX PUMP PBUE"/>
    <property type="match status" value="1"/>
</dbReference>
<feature type="transmembrane region" description="Helical" evidence="7">
    <location>
        <begin position="163"/>
        <end position="185"/>
    </location>
</feature>
<feature type="domain" description="Major facilitator superfamily (MFS) profile" evidence="8">
    <location>
        <begin position="11"/>
        <end position="393"/>
    </location>
</feature>
<evidence type="ECO:0000256" key="1">
    <source>
        <dbReference type="ARBA" id="ARBA00004651"/>
    </source>
</evidence>
<feature type="transmembrane region" description="Helical" evidence="7">
    <location>
        <begin position="345"/>
        <end position="362"/>
    </location>
</feature>
<feature type="transmembrane region" description="Helical" evidence="7">
    <location>
        <begin position="76"/>
        <end position="96"/>
    </location>
</feature>
<dbReference type="InterPro" id="IPR050189">
    <property type="entry name" value="MFS_Efflux_Transporters"/>
</dbReference>
<comment type="subcellular location">
    <subcellularLocation>
        <location evidence="1">Cell membrane</location>
        <topology evidence="1">Multi-pass membrane protein</topology>
    </subcellularLocation>
</comment>
<organism evidence="9 10">
    <name type="scientific">Bacillus glycinifermentans</name>
    <dbReference type="NCBI Taxonomy" id="1664069"/>
    <lineage>
        <taxon>Bacteria</taxon>
        <taxon>Bacillati</taxon>
        <taxon>Bacillota</taxon>
        <taxon>Bacilli</taxon>
        <taxon>Bacillales</taxon>
        <taxon>Bacillaceae</taxon>
        <taxon>Bacillus</taxon>
    </lineage>
</organism>
<feature type="transmembrane region" description="Helical" evidence="7">
    <location>
        <begin position="280"/>
        <end position="297"/>
    </location>
</feature>
<keyword evidence="5 7" id="KW-1133">Transmembrane helix</keyword>
<name>A0A0T6BS55_9BACI</name>
<dbReference type="SUPFAM" id="SSF103473">
    <property type="entry name" value="MFS general substrate transporter"/>
    <property type="match status" value="1"/>
</dbReference>
<dbReference type="RefSeq" id="WP_048353301.1">
    <property type="nucleotide sequence ID" value="NZ_CP023481.1"/>
</dbReference>
<proteinExistence type="predicted"/>
<evidence type="ECO:0000259" key="8">
    <source>
        <dbReference type="PROSITE" id="PS50850"/>
    </source>
</evidence>
<keyword evidence="3" id="KW-1003">Cell membrane</keyword>
<keyword evidence="4 7" id="KW-0812">Transmembrane</keyword>
<feature type="transmembrane region" description="Helical" evidence="7">
    <location>
        <begin position="102"/>
        <end position="127"/>
    </location>
</feature>
<evidence type="ECO:0000256" key="5">
    <source>
        <dbReference type="ARBA" id="ARBA00022989"/>
    </source>
</evidence>
<comment type="caution">
    <text evidence="9">The sequence shown here is derived from an EMBL/GenBank/DDBJ whole genome shotgun (WGS) entry which is preliminary data.</text>
</comment>
<dbReference type="CDD" id="cd17474">
    <property type="entry name" value="MFS_YfmO_like"/>
    <property type="match status" value="1"/>
</dbReference>
<dbReference type="InterPro" id="IPR011701">
    <property type="entry name" value="MFS"/>
</dbReference>
<evidence type="ECO:0000256" key="3">
    <source>
        <dbReference type="ARBA" id="ARBA00022475"/>
    </source>
</evidence>
<evidence type="ECO:0000256" key="6">
    <source>
        <dbReference type="ARBA" id="ARBA00023136"/>
    </source>
</evidence>
<gene>
    <name evidence="9" type="ORF">AB447_203675</name>
</gene>
<dbReference type="GO" id="GO:0022857">
    <property type="term" value="F:transmembrane transporter activity"/>
    <property type="evidence" value="ECO:0007669"/>
    <property type="project" value="InterPro"/>
</dbReference>
<evidence type="ECO:0000313" key="10">
    <source>
        <dbReference type="Proteomes" id="UP000036168"/>
    </source>
</evidence>
<feature type="transmembrane region" description="Helical" evidence="7">
    <location>
        <begin position="303"/>
        <end position="324"/>
    </location>
</feature>
<feature type="transmembrane region" description="Helical" evidence="7">
    <location>
        <begin position="368"/>
        <end position="389"/>
    </location>
</feature>
<evidence type="ECO:0000256" key="4">
    <source>
        <dbReference type="ARBA" id="ARBA00022692"/>
    </source>
</evidence>
<feature type="transmembrane region" description="Helical" evidence="7">
    <location>
        <begin position="139"/>
        <end position="157"/>
    </location>
</feature>